<evidence type="ECO:0000313" key="2">
    <source>
        <dbReference type="EMBL" id="MCV3270326.1"/>
    </source>
</evidence>
<sequence length="257" mass="27421">MQDHERLSAFLDGELSEAEAREIEKELEGDPALLAEFEAIREADRLALEEFDTMLREPVPFDLAKAIQEAPDDHVANATGAPRRSPPWGATIAALIALMIGGIGGYWAGQSQDSTLAAAPGWLQDIADYHAVYATQTRHLVEVPASEREHIQTWLTNTVGTNVAVPDLSAQGLEFQGARLLVAAGKPVAQLMYLDADQRVVALCLIATEAPREGFAAQTIGAFGMVSWGGAGANFVVVGDQDRTDLSTIAEAAATQV</sequence>
<keyword evidence="3" id="KW-1185">Reference proteome</keyword>
<accession>A0ABT3B9T9</accession>
<protein>
    <submittedName>
        <fullName evidence="2">Anti-sigma factor</fullName>
    </submittedName>
</protein>
<dbReference type="Pfam" id="PF13490">
    <property type="entry name" value="zf-HC2"/>
    <property type="match status" value="1"/>
</dbReference>
<comment type="caution">
    <text evidence="2">The sequence shown here is derived from an EMBL/GenBank/DDBJ whole genome shotgun (WGS) entry which is preliminary data.</text>
</comment>
<proteinExistence type="predicted"/>
<dbReference type="InterPro" id="IPR027383">
    <property type="entry name" value="Znf_put"/>
</dbReference>
<dbReference type="EMBL" id="JALIEB010000001">
    <property type="protein sequence ID" value="MCV3270326.1"/>
    <property type="molecule type" value="Genomic_DNA"/>
</dbReference>
<dbReference type="RefSeq" id="WP_263842642.1">
    <property type="nucleotide sequence ID" value="NZ_JALIEB010000001.1"/>
</dbReference>
<name>A0ABT3B9T9_9RHOB</name>
<evidence type="ECO:0000313" key="3">
    <source>
        <dbReference type="Proteomes" id="UP001208690"/>
    </source>
</evidence>
<gene>
    <name evidence="2" type="ORF">MUB52_02690</name>
</gene>
<dbReference type="Proteomes" id="UP001208690">
    <property type="component" value="Unassembled WGS sequence"/>
</dbReference>
<organism evidence="2 3">
    <name type="scientific">Roseobacter sinensis</name>
    <dbReference type="NCBI Taxonomy" id="2931391"/>
    <lineage>
        <taxon>Bacteria</taxon>
        <taxon>Pseudomonadati</taxon>
        <taxon>Pseudomonadota</taxon>
        <taxon>Alphaproteobacteria</taxon>
        <taxon>Rhodobacterales</taxon>
        <taxon>Roseobacteraceae</taxon>
        <taxon>Roseobacter</taxon>
    </lineage>
</organism>
<feature type="domain" description="Putative zinc-finger" evidence="1">
    <location>
        <begin position="4"/>
        <end position="24"/>
    </location>
</feature>
<evidence type="ECO:0000259" key="1">
    <source>
        <dbReference type="Pfam" id="PF13490"/>
    </source>
</evidence>
<reference evidence="2 3" key="1">
    <citation type="submission" date="2022-04" db="EMBL/GenBank/DDBJ databases">
        <title>Roseobacter sp. WL0113 is a bacterium isolated from neritic sediment.</title>
        <authorList>
            <person name="Wang L."/>
            <person name="He W."/>
            <person name="Zhang D.-F."/>
        </authorList>
    </citation>
    <scope>NUCLEOTIDE SEQUENCE [LARGE SCALE GENOMIC DNA]</scope>
    <source>
        <strain evidence="2 3">WL0113</strain>
    </source>
</reference>